<name>A0A2R6XIV8_MARPO</name>
<dbReference type="AlphaFoldDB" id="A0A2R6XIV8"/>
<dbReference type="Pfam" id="PF00635">
    <property type="entry name" value="Motile_Sperm"/>
    <property type="match status" value="1"/>
</dbReference>
<feature type="domain" description="MSP" evidence="4">
    <location>
        <begin position="4"/>
        <end position="126"/>
    </location>
</feature>
<gene>
    <name evidence="5" type="ORF">MARPO_0012s0013</name>
</gene>
<dbReference type="SMR" id="A0A2R6XIV8"/>
<feature type="repeat" description="ANK" evidence="3">
    <location>
        <begin position="160"/>
        <end position="192"/>
    </location>
</feature>
<dbReference type="Pfam" id="PF12796">
    <property type="entry name" value="Ank_2"/>
    <property type="match status" value="2"/>
</dbReference>
<dbReference type="SMART" id="SM00248">
    <property type="entry name" value="ANK"/>
    <property type="match status" value="9"/>
</dbReference>
<evidence type="ECO:0000259" key="4">
    <source>
        <dbReference type="PROSITE" id="PS50202"/>
    </source>
</evidence>
<dbReference type="PANTHER" id="PTHR24173:SF74">
    <property type="entry name" value="ANKYRIN REPEAT DOMAIN-CONTAINING PROTEIN 16"/>
    <property type="match status" value="1"/>
</dbReference>
<evidence type="ECO:0000313" key="5">
    <source>
        <dbReference type="EMBL" id="PTQ46044.1"/>
    </source>
</evidence>
<dbReference type="Gramene" id="Mp8g02160.1">
    <property type="protein sequence ID" value="Mp8g02160.1.cds"/>
    <property type="gene ID" value="Mp8g02160"/>
</dbReference>
<dbReference type="Pfam" id="PF13857">
    <property type="entry name" value="Ank_5"/>
    <property type="match status" value="1"/>
</dbReference>
<dbReference type="InterPro" id="IPR000535">
    <property type="entry name" value="MSP_dom"/>
</dbReference>
<dbReference type="PANTHER" id="PTHR24173">
    <property type="entry name" value="ANKYRIN REPEAT CONTAINING"/>
    <property type="match status" value="1"/>
</dbReference>
<accession>A0A2R6XIV8</accession>
<dbReference type="SUPFAM" id="SSF49354">
    <property type="entry name" value="PapD-like"/>
    <property type="match status" value="1"/>
</dbReference>
<keyword evidence="1" id="KW-0677">Repeat</keyword>
<dbReference type="Gene3D" id="1.25.40.20">
    <property type="entry name" value="Ankyrin repeat-containing domain"/>
    <property type="match status" value="3"/>
</dbReference>
<feature type="repeat" description="ANK" evidence="3">
    <location>
        <begin position="351"/>
        <end position="378"/>
    </location>
</feature>
<dbReference type="Proteomes" id="UP000244005">
    <property type="component" value="Unassembled WGS sequence"/>
</dbReference>
<dbReference type="InterPro" id="IPR002110">
    <property type="entry name" value="Ankyrin_rpt"/>
</dbReference>
<evidence type="ECO:0000256" key="3">
    <source>
        <dbReference type="PROSITE-ProRule" id="PRU00023"/>
    </source>
</evidence>
<evidence type="ECO:0000256" key="2">
    <source>
        <dbReference type="ARBA" id="ARBA00023043"/>
    </source>
</evidence>
<dbReference type="OMA" id="ICDDRGH"/>
<dbReference type="PROSITE" id="PS50202">
    <property type="entry name" value="MSP"/>
    <property type="match status" value="1"/>
</dbReference>
<feature type="repeat" description="ANK" evidence="3">
    <location>
        <begin position="292"/>
        <end position="324"/>
    </location>
</feature>
<dbReference type="SUPFAM" id="SSF48403">
    <property type="entry name" value="Ankyrin repeat"/>
    <property type="match status" value="1"/>
</dbReference>
<proteinExistence type="predicted"/>
<dbReference type="InterPro" id="IPR008962">
    <property type="entry name" value="PapD-like_sf"/>
</dbReference>
<dbReference type="PRINTS" id="PR01415">
    <property type="entry name" value="ANKYRIN"/>
</dbReference>
<feature type="repeat" description="ANK" evidence="3">
    <location>
        <begin position="445"/>
        <end position="477"/>
    </location>
</feature>
<feature type="repeat" description="ANK" evidence="3">
    <location>
        <begin position="412"/>
        <end position="444"/>
    </location>
</feature>
<evidence type="ECO:0000313" key="6">
    <source>
        <dbReference type="Proteomes" id="UP000244005"/>
    </source>
</evidence>
<keyword evidence="2 3" id="KW-0040">ANK repeat</keyword>
<feature type="repeat" description="ANK" evidence="3">
    <location>
        <begin position="193"/>
        <end position="225"/>
    </location>
</feature>
<dbReference type="PROSITE" id="PS50297">
    <property type="entry name" value="ANK_REP_REGION"/>
    <property type="match status" value="8"/>
</dbReference>
<dbReference type="Gene3D" id="2.60.40.10">
    <property type="entry name" value="Immunoglobulins"/>
    <property type="match status" value="1"/>
</dbReference>
<feature type="repeat" description="ANK" evidence="3">
    <location>
        <begin position="259"/>
        <end position="291"/>
    </location>
</feature>
<keyword evidence="6" id="KW-1185">Reference proteome</keyword>
<evidence type="ECO:0000256" key="1">
    <source>
        <dbReference type="ARBA" id="ARBA00022737"/>
    </source>
</evidence>
<dbReference type="Pfam" id="PF00023">
    <property type="entry name" value="Ank"/>
    <property type="match status" value="1"/>
</dbReference>
<dbReference type="InterPro" id="IPR013783">
    <property type="entry name" value="Ig-like_fold"/>
</dbReference>
<reference evidence="6" key="1">
    <citation type="journal article" date="2017" name="Cell">
        <title>Insights into land plant evolution garnered from the Marchantia polymorpha genome.</title>
        <authorList>
            <person name="Bowman J.L."/>
            <person name="Kohchi T."/>
            <person name="Yamato K.T."/>
            <person name="Jenkins J."/>
            <person name="Shu S."/>
            <person name="Ishizaki K."/>
            <person name="Yamaoka S."/>
            <person name="Nishihama R."/>
            <person name="Nakamura Y."/>
            <person name="Berger F."/>
            <person name="Adam C."/>
            <person name="Aki S.S."/>
            <person name="Althoff F."/>
            <person name="Araki T."/>
            <person name="Arteaga-Vazquez M.A."/>
            <person name="Balasubrmanian S."/>
            <person name="Barry K."/>
            <person name="Bauer D."/>
            <person name="Boehm C.R."/>
            <person name="Briginshaw L."/>
            <person name="Caballero-Perez J."/>
            <person name="Catarino B."/>
            <person name="Chen F."/>
            <person name="Chiyoda S."/>
            <person name="Chovatia M."/>
            <person name="Davies K.M."/>
            <person name="Delmans M."/>
            <person name="Demura T."/>
            <person name="Dierschke T."/>
            <person name="Dolan L."/>
            <person name="Dorantes-Acosta A.E."/>
            <person name="Eklund D.M."/>
            <person name="Florent S.N."/>
            <person name="Flores-Sandoval E."/>
            <person name="Fujiyama A."/>
            <person name="Fukuzawa H."/>
            <person name="Galik B."/>
            <person name="Grimanelli D."/>
            <person name="Grimwood J."/>
            <person name="Grossniklaus U."/>
            <person name="Hamada T."/>
            <person name="Haseloff J."/>
            <person name="Hetherington A.J."/>
            <person name="Higo A."/>
            <person name="Hirakawa Y."/>
            <person name="Hundley H.N."/>
            <person name="Ikeda Y."/>
            <person name="Inoue K."/>
            <person name="Inoue S.I."/>
            <person name="Ishida S."/>
            <person name="Jia Q."/>
            <person name="Kakita M."/>
            <person name="Kanazawa T."/>
            <person name="Kawai Y."/>
            <person name="Kawashima T."/>
            <person name="Kennedy M."/>
            <person name="Kinose K."/>
            <person name="Kinoshita T."/>
            <person name="Kohara Y."/>
            <person name="Koide E."/>
            <person name="Komatsu K."/>
            <person name="Kopischke S."/>
            <person name="Kubo M."/>
            <person name="Kyozuka J."/>
            <person name="Lagercrantz U."/>
            <person name="Lin S.S."/>
            <person name="Lindquist E."/>
            <person name="Lipzen A.M."/>
            <person name="Lu C.W."/>
            <person name="De Luna E."/>
            <person name="Martienssen R.A."/>
            <person name="Minamino N."/>
            <person name="Mizutani M."/>
            <person name="Mizutani M."/>
            <person name="Mochizuki N."/>
            <person name="Monte I."/>
            <person name="Mosher R."/>
            <person name="Nagasaki H."/>
            <person name="Nakagami H."/>
            <person name="Naramoto S."/>
            <person name="Nishitani K."/>
            <person name="Ohtani M."/>
            <person name="Okamoto T."/>
            <person name="Okumura M."/>
            <person name="Phillips J."/>
            <person name="Pollak B."/>
            <person name="Reinders A."/>
            <person name="Rovekamp M."/>
            <person name="Sano R."/>
            <person name="Sawa S."/>
            <person name="Schmid M.W."/>
            <person name="Shirakawa M."/>
            <person name="Solano R."/>
            <person name="Spunde A."/>
            <person name="Suetsugu N."/>
            <person name="Sugano S."/>
            <person name="Sugiyama A."/>
            <person name="Sun R."/>
            <person name="Suzuki Y."/>
            <person name="Takenaka M."/>
            <person name="Takezawa D."/>
            <person name="Tomogane H."/>
            <person name="Tsuzuki M."/>
            <person name="Ueda T."/>
            <person name="Umeda M."/>
            <person name="Ward J.M."/>
            <person name="Watanabe Y."/>
            <person name="Yazaki K."/>
            <person name="Yokoyama R."/>
            <person name="Yoshitake Y."/>
            <person name="Yotsui I."/>
            <person name="Zachgo S."/>
            <person name="Schmutz J."/>
        </authorList>
    </citation>
    <scope>NUCLEOTIDE SEQUENCE [LARGE SCALE GENOMIC DNA]</scope>
    <source>
        <strain evidence="6">Tak-1</strain>
    </source>
</reference>
<sequence>MDRLLEVKESEVRIEFELRTKCRATINLRNLMHTMHVAFKVQTTSPEMFSVKPPNGFIAPLGEYSFEVILMLQSEMPEHFPRSKDKFLVKSAMAPGGGLTERVPNEWFASRKKHVFLDAKLRVVYSGAFILRHLVARGELDPVKYLLKRQSEAPNRPDEGGRTALHIAAAGGRVEMVQALLEAGAAVDVLSKTGQTALLEAVYMGHSDVVKSLLERGADTEVRNLMGWTAIHLAASWNHLDILSLLIEKGAQLEARDSEGRTALHSAVTEGHVDCVKMLLDAGADKDARSVDGRTAVFRAAAKGDSLLVELLLECGASKSIKTLEGKSPYDIAVEKGHGAVLNALELGDGLLTAARKGDLEVVRRYLGKGAQVDAGDQYGWTALHCAAFKGHAEVVGELLAHGASVQSRDLEGHTPLHCAVETGRKDVVQLLIGRGADVNAQSVRGATPLNIAAALKYAGILRFLLHRGADRALVPSLAPDGCIPLDSAGFRRHPPRHTSLVFVQ</sequence>
<dbReference type="EMBL" id="KZ772684">
    <property type="protein sequence ID" value="PTQ46044.1"/>
    <property type="molecule type" value="Genomic_DNA"/>
</dbReference>
<dbReference type="InterPro" id="IPR036770">
    <property type="entry name" value="Ankyrin_rpt-contain_sf"/>
</dbReference>
<feature type="repeat" description="ANK" evidence="3">
    <location>
        <begin position="226"/>
        <end position="258"/>
    </location>
</feature>
<organism evidence="5 6">
    <name type="scientific">Marchantia polymorpha</name>
    <name type="common">Common liverwort</name>
    <name type="synonym">Marchantia aquatica</name>
    <dbReference type="NCBI Taxonomy" id="3197"/>
    <lineage>
        <taxon>Eukaryota</taxon>
        <taxon>Viridiplantae</taxon>
        <taxon>Streptophyta</taxon>
        <taxon>Embryophyta</taxon>
        <taxon>Marchantiophyta</taxon>
        <taxon>Marchantiopsida</taxon>
        <taxon>Marchantiidae</taxon>
        <taxon>Marchantiales</taxon>
        <taxon>Marchantiaceae</taxon>
        <taxon>Marchantia</taxon>
    </lineage>
</organism>
<feature type="repeat" description="ANK" evidence="3">
    <location>
        <begin position="379"/>
        <end position="411"/>
    </location>
</feature>
<protein>
    <recommendedName>
        <fullName evidence="4">MSP domain-containing protein</fullName>
    </recommendedName>
</protein>
<dbReference type="OrthoDB" id="194358at2759"/>
<dbReference type="PROSITE" id="PS50088">
    <property type="entry name" value="ANK_REPEAT"/>
    <property type="match status" value="9"/>
</dbReference>